<keyword evidence="1" id="KW-0732">Signal</keyword>
<evidence type="ECO:0000256" key="3">
    <source>
        <dbReference type="ARBA" id="ARBA00022801"/>
    </source>
</evidence>
<sequence length="76" mass="8666">KCWSEKIGYKCCTDAEIYLTDTFGHWSIEDGEWCLVKRSCFAEKLGYSCCISPSSAVLHEDKDGKWGIEYGKWCGL</sequence>
<protein>
    <recommendedName>
        <fullName evidence="4">CBM10 domain-containing protein</fullName>
    </recommendedName>
</protein>
<name>A0A1Y1X226_9FUNG</name>
<feature type="non-terminal residue" evidence="5">
    <location>
        <position position="1"/>
    </location>
</feature>
<proteinExistence type="predicted"/>
<dbReference type="PROSITE" id="PS51763">
    <property type="entry name" value="CBM10"/>
    <property type="match status" value="2"/>
</dbReference>
<dbReference type="Pfam" id="PF02013">
    <property type="entry name" value="CBM_10"/>
    <property type="match status" value="2"/>
</dbReference>
<organism evidence="5 6">
    <name type="scientific">Anaeromyces robustus</name>
    <dbReference type="NCBI Taxonomy" id="1754192"/>
    <lineage>
        <taxon>Eukaryota</taxon>
        <taxon>Fungi</taxon>
        <taxon>Fungi incertae sedis</taxon>
        <taxon>Chytridiomycota</taxon>
        <taxon>Chytridiomycota incertae sedis</taxon>
        <taxon>Neocallimastigomycetes</taxon>
        <taxon>Neocallimastigales</taxon>
        <taxon>Neocallimastigaceae</taxon>
        <taxon>Anaeromyces</taxon>
    </lineage>
</organism>
<feature type="domain" description="CBM10" evidence="4">
    <location>
        <begin position="39"/>
        <end position="76"/>
    </location>
</feature>
<dbReference type="InterPro" id="IPR009034">
    <property type="entry name" value="Dockerin_dom_fun_sf"/>
</dbReference>
<dbReference type="InterPro" id="IPR002883">
    <property type="entry name" value="CBM10/Dockerin_dom"/>
</dbReference>
<dbReference type="GO" id="GO:0016787">
    <property type="term" value="F:hydrolase activity"/>
    <property type="evidence" value="ECO:0007669"/>
    <property type="project" value="UniProtKB-KW"/>
</dbReference>
<dbReference type="EMBL" id="MCFG01000165">
    <property type="protein sequence ID" value="ORX79742.1"/>
    <property type="molecule type" value="Genomic_DNA"/>
</dbReference>
<evidence type="ECO:0000313" key="6">
    <source>
        <dbReference type="Proteomes" id="UP000193944"/>
    </source>
</evidence>
<keyword evidence="3" id="KW-0378">Hydrolase</keyword>
<evidence type="ECO:0000259" key="4">
    <source>
        <dbReference type="PROSITE" id="PS51763"/>
    </source>
</evidence>
<feature type="non-terminal residue" evidence="5">
    <location>
        <position position="76"/>
    </location>
</feature>
<keyword evidence="6" id="KW-1185">Reference proteome</keyword>
<dbReference type="OrthoDB" id="10283607at2759"/>
<gene>
    <name evidence="5" type="ORF">BCR32DRAFT_196154</name>
</gene>
<dbReference type="SUPFAM" id="SSF64571">
    <property type="entry name" value="Cellulose docking domain, dockering"/>
    <property type="match status" value="2"/>
</dbReference>
<evidence type="ECO:0000256" key="1">
    <source>
        <dbReference type="ARBA" id="ARBA00022729"/>
    </source>
</evidence>
<reference evidence="5 6" key="2">
    <citation type="submission" date="2016-08" db="EMBL/GenBank/DDBJ databases">
        <title>Pervasive Adenine N6-methylation of Active Genes in Fungi.</title>
        <authorList>
            <consortium name="DOE Joint Genome Institute"/>
            <person name="Mondo S.J."/>
            <person name="Dannebaum R.O."/>
            <person name="Kuo R.C."/>
            <person name="Labutti K."/>
            <person name="Haridas S."/>
            <person name="Kuo A."/>
            <person name="Salamov A."/>
            <person name="Ahrendt S.R."/>
            <person name="Lipzen A."/>
            <person name="Sullivan W."/>
            <person name="Andreopoulos W.B."/>
            <person name="Clum A."/>
            <person name="Lindquist E."/>
            <person name="Daum C."/>
            <person name="Ramamoorthy G.K."/>
            <person name="Gryganskyi A."/>
            <person name="Culley D."/>
            <person name="Magnuson J.K."/>
            <person name="James T.Y."/>
            <person name="O'Malley M.A."/>
            <person name="Stajich J.E."/>
            <person name="Spatafora J.W."/>
            <person name="Visel A."/>
            <person name="Grigoriev I.V."/>
        </authorList>
    </citation>
    <scope>NUCLEOTIDE SEQUENCE [LARGE SCALE GENOMIC DNA]</scope>
    <source>
        <strain evidence="5 6">S4</strain>
    </source>
</reference>
<reference evidence="5 6" key="1">
    <citation type="submission" date="2016-08" db="EMBL/GenBank/DDBJ databases">
        <title>A Parts List for Fungal Cellulosomes Revealed by Comparative Genomics.</title>
        <authorList>
            <consortium name="DOE Joint Genome Institute"/>
            <person name="Haitjema C.H."/>
            <person name="Gilmore S.P."/>
            <person name="Henske J.K."/>
            <person name="Solomon K.V."/>
            <person name="De Groot R."/>
            <person name="Kuo A."/>
            <person name="Mondo S.J."/>
            <person name="Salamov A.A."/>
            <person name="Labutti K."/>
            <person name="Zhao Z."/>
            <person name="Chiniquy J."/>
            <person name="Barry K."/>
            <person name="Brewer H.M."/>
            <person name="Purvine S.O."/>
            <person name="Wright A.T."/>
            <person name="Boxma B."/>
            <person name="Van Alen T."/>
            <person name="Hackstein J.H."/>
            <person name="Baker S.E."/>
            <person name="Grigoriev I.V."/>
            <person name="O'Malley M.A."/>
        </authorList>
    </citation>
    <scope>NUCLEOTIDE SEQUENCE [LARGE SCALE GENOMIC DNA]</scope>
    <source>
        <strain evidence="5 6">S4</strain>
    </source>
</reference>
<comment type="caution">
    <text evidence="5">The sequence shown here is derived from an EMBL/GenBank/DDBJ whole genome shotgun (WGS) entry which is preliminary data.</text>
</comment>
<dbReference type="Gene3D" id="3.90.1220.10">
    <property type="entry name" value="Cellulose docking domain, dockering"/>
    <property type="match status" value="2"/>
</dbReference>
<dbReference type="Proteomes" id="UP000193944">
    <property type="component" value="Unassembled WGS sequence"/>
</dbReference>
<evidence type="ECO:0000313" key="5">
    <source>
        <dbReference type="EMBL" id="ORX79742.1"/>
    </source>
</evidence>
<evidence type="ECO:0000256" key="2">
    <source>
        <dbReference type="ARBA" id="ARBA00022737"/>
    </source>
</evidence>
<dbReference type="AlphaFoldDB" id="A0A1Y1X226"/>
<feature type="domain" description="CBM10" evidence="4">
    <location>
        <begin position="1"/>
        <end position="37"/>
    </location>
</feature>
<accession>A0A1Y1X226</accession>
<keyword evidence="2" id="KW-0677">Repeat</keyword>